<keyword evidence="14" id="KW-0443">Lipid metabolism</keyword>
<dbReference type="RefSeq" id="WP_343768435.1">
    <property type="nucleotide sequence ID" value="NZ_BAAACF010000001.1"/>
</dbReference>
<evidence type="ECO:0000256" key="16">
    <source>
        <dbReference type="ARBA" id="ARBA00023209"/>
    </source>
</evidence>
<feature type="transmembrane region" description="Helical" evidence="19">
    <location>
        <begin position="73"/>
        <end position="91"/>
    </location>
</feature>
<comment type="pathway">
    <text evidence="3 18">Phospholipid metabolism; CDP-diacylglycerol biosynthesis; CDP-diacylglycerol from sn-glycerol 3-phosphate: step 3/3.</text>
</comment>
<comment type="caution">
    <text evidence="20">The sequence shown here is derived from an EMBL/GenBank/DDBJ whole genome shotgun (WGS) entry which is preliminary data.</text>
</comment>
<evidence type="ECO:0000256" key="5">
    <source>
        <dbReference type="ARBA" id="ARBA00010185"/>
    </source>
</evidence>
<dbReference type="Proteomes" id="UP001500339">
    <property type="component" value="Unassembled WGS sequence"/>
</dbReference>
<dbReference type="PANTHER" id="PTHR46382:SF1">
    <property type="entry name" value="PHOSPHATIDATE CYTIDYLYLTRANSFERASE"/>
    <property type="match status" value="1"/>
</dbReference>
<evidence type="ECO:0000256" key="2">
    <source>
        <dbReference type="ARBA" id="ARBA00004651"/>
    </source>
</evidence>
<dbReference type="EC" id="2.7.7.41" evidence="6 18"/>
<evidence type="ECO:0000256" key="1">
    <source>
        <dbReference type="ARBA" id="ARBA00001698"/>
    </source>
</evidence>
<feature type="transmembrane region" description="Helical" evidence="19">
    <location>
        <begin position="168"/>
        <end position="187"/>
    </location>
</feature>
<feature type="transmembrane region" description="Helical" evidence="19">
    <location>
        <begin position="51"/>
        <end position="67"/>
    </location>
</feature>
<gene>
    <name evidence="20" type="ORF">GCM10008905_15120</name>
</gene>
<dbReference type="Pfam" id="PF01148">
    <property type="entry name" value="CTP_transf_1"/>
    <property type="match status" value="1"/>
</dbReference>
<keyword evidence="9" id="KW-0444">Lipid biosynthesis</keyword>
<evidence type="ECO:0000256" key="13">
    <source>
        <dbReference type="ARBA" id="ARBA00022989"/>
    </source>
</evidence>
<evidence type="ECO:0000313" key="21">
    <source>
        <dbReference type="Proteomes" id="UP001500339"/>
    </source>
</evidence>
<accession>A0ABP3U298</accession>
<proteinExistence type="inferred from homology"/>
<evidence type="ECO:0000256" key="14">
    <source>
        <dbReference type="ARBA" id="ARBA00023098"/>
    </source>
</evidence>
<feature type="transmembrane region" description="Helical" evidence="19">
    <location>
        <begin position="193"/>
        <end position="217"/>
    </location>
</feature>
<dbReference type="PROSITE" id="PS01315">
    <property type="entry name" value="CDS"/>
    <property type="match status" value="1"/>
</dbReference>
<dbReference type="GO" id="GO:0016779">
    <property type="term" value="F:nucleotidyltransferase activity"/>
    <property type="evidence" value="ECO:0007669"/>
    <property type="project" value="UniProtKB-KW"/>
</dbReference>
<evidence type="ECO:0000256" key="4">
    <source>
        <dbReference type="ARBA" id="ARBA00005189"/>
    </source>
</evidence>
<evidence type="ECO:0000256" key="15">
    <source>
        <dbReference type="ARBA" id="ARBA00023136"/>
    </source>
</evidence>
<keyword evidence="8" id="KW-1003">Cell membrane</keyword>
<comment type="similarity">
    <text evidence="5 18">Belongs to the CDS family.</text>
</comment>
<evidence type="ECO:0000256" key="6">
    <source>
        <dbReference type="ARBA" id="ARBA00012487"/>
    </source>
</evidence>
<keyword evidence="21" id="KW-1185">Reference proteome</keyword>
<keyword evidence="16" id="KW-0594">Phospholipid biosynthesis</keyword>
<comment type="catalytic activity">
    <reaction evidence="1 18">
        <text>a 1,2-diacyl-sn-glycero-3-phosphate + CTP + H(+) = a CDP-1,2-diacyl-sn-glycerol + diphosphate</text>
        <dbReference type="Rhea" id="RHEA:16229"/>
        <dbReference type="ChEBI" id="CHEBI:15378"/>
        <dbReference type="ChEBI" id="CHEBI:33019"/>
        <dbReference type="ChEBI" id="CHEBI:37563"/>
        <dbReference type="ChEBI" id="CHEBI:58332"/>
        <dbReference type="ChEBI" id="CHEBI:58608"/>
        <dbReference type="EC" id="2.7.7.41"/>
    </reaction>
</comment>
<keyword evidence="13 19" id="KW-1133">Transmembrane helix</keyword>
<dbReference type="PANTHER" id="PTHR46382">
    <property type="entry name" value="PHOSPHATIDATE CYTIDYLYLTRANSFERASE"/>
    <property type="match status" value="1"/>
</dbReference>
<comment type="subcellular location">
    <subcellularLocation>
        <location evidence="2">Cell membrane</location>
        <topology evidence="2">Multi-pass membrane protein</topology>
    </subcellularLocation>
</comment>
<keyword evidence="17" id="KW-1208">Phospholipid metabolism</keyword>
<evidence type="ECO:0000256" key="18">
    <source>
        <dbReference type="RuleBase" id="RU003938"/>
    </source>
</evidence>
<dbReference type="EMBL" id="BAAACF010000001">
    <property type="protein sequence ID" value="GAA0723006.1"/>
    <property type="molecule type" value="Genomic_DNA"/>
</dbReference>
<evidence type="ECO:0000256" key="10">
    <source>
        <dbReference type="ARBA" id="ARBA00022679"/>
    </source>
</evidence>
<evidence type="ECO:0000256" key="11">
    <source>
        <dbReference type="ARBA" id="ARBA00022692"/>
    </source>
</evidence>
<sequence>MNNRYLGAVILSPLLIFLFVGGTTLKYLILTLSLIGMSEFYKVVRVKNINPLNYLGYAMCIAYYLVFNLNVNTLFNLIIISVMILLIIPIFKRNYNFIDISTTLLGFLYIGVFFSFITIVNNKANGNYLVWLIFLSSWVCDTAAYYAGKFFGKNKLCPIISPKKTVEGAIGGLLGSSLACGLFGVYLKGQGVPIPIIHFFLIGGISGVLVQFGDLVASSIKRYLGVKDYSNLIPGHGGILDRFDSILFASVVIYYYLTIIIGI</sequence>
<keyword evidence="12 18" id="KW-0548">Nucleotidyltransferase</keyword>
<evidence type="ECO:0000313" key="20">
    <source>
        <dbReference type="EMBL" id="GAA0723006.1"/>
    </source>
</evidence>
<keyword evidence="11 18" id="KW-0812">Transmembrane</keyword>
<protein>
    <recommendedName>
        <fullName evidence="7 18">Phosphatidate cytidylyltransferase</fullName>
        <ecNumber evidence="6 18">2.7.7.41</ecNumber>
    </recommendedName>
</protein>
<feature type="transmembrane region" description="Helical" evidence="19">
    <location>
        <begin position="6"/>
        <end position="30"/>
    </location>
</feature>
<keyword evidence="10 18" id="KW-0808">Transferase</keyword>
<evidence type="ECO:0000256" key="12">
    <source>
        <dbReference type="ARBA" id="ARBA00022695"/>
    </source>
</evidence>
<dbReference type="InterPro" id="IPR000374">
    <property type="entry name" value="PC_trans"/>
</dbReference>
<evidence type="ECO:0000256" key="19">
    <source>
        <dbReference type="SAM" id="Phobius"/>
    </source>
</evidence>
<reference evidence="21" key="1">
    <citation type="journal article" date="2019" name="Int. J. Syst. Evol. Microbiol.">
        <title>The Global Catalogue of Microorganisms (GCM) 10K type strain sequencing project: providing services to taxonomists for standard genome sequencing and annotation.</title>
        <authorList>
            <consortium name="The Broad Institute Genomics Platform"/>
            <consortium name="The Broad Institute Genome Sequencing Center for Infectious Disease"/>
            <person name="Wu L."/>
            <person name="Ma J."/>
        </authorList>
    </citation>
    <scope>NUCLEOTIDE SEQUENCE [LARGE SCALE GENOMIC DNA]</scope>
    <source>
        <strain evidence="21">JCM 1405</strain>
    </source>
</reference>
<evidence type="ECO:0000256" key="8">
    <source>
        <dbReference type="ARBA" id="ARBA00022475"/>
    </source>
</evidence>
<comment type="pathway">
    <text evidence="4">Lipid metabolism.</text>
</comment>
<evidence type="ECO:0000256" key="17">
    <source>
        <dbReference type="ARBA" id="ARBA00023264"/>
    </source>
</evidence>
<evidence type="ECO:0000256" key="9">
    <source>
        <dbReference type="ARBA" id="ARBA00022516"/>
    </source>
</evidence>
<evidence type="ECO:0000256" key="7">
    <source>
        <dbReference type="ARBA" id="ARBA00019373"/>
    </source>
</evidence>
<feature type="transmembrane region" description="Helical" evidence="19">
    <location>
        <begin position="103"/>
        <end position="122"/>
    </location>
</feature>
<name>A0ABP3U298_9CLOT</name>
<organism evidence="20 21">
    <name type="scientific">Clostridium malenominatum</name>
    <dbReference type="NCBI Taxonomy" id="1539"/>
    <lineage>
        <taxon>Bacteria</taxon>
        <taxon>Bacillati</taxon>
        <taxon>Bacillota</taxon>
        <taxon>Clostridia</taxon>
        <taxon>Eubacteriales</taxon>
        <taxon>Clostridiaceae</taxon>
        <taxon>Clostridium</taxon>
    </lineage>
</organism>
<keyword evidence="15 19" id="KW-0472">Membrane</keyword>
<evidence type="ECO:0000256" key="3">
    <source>
        <dbReference type="ARBA" id="ARBA00005119"/>
    </source>
</evidence>
<feature type="transmembrane region" description="Helical" evidence="19">
    <location>
        <begin position="128"/>
        <end position="147"/>
    </location>
</feature>